<dbReference type="Gene3D" id="2.60.200.60">
    <property type="match status" value="1"/>
</dbReference>
<dbReference type="RefSeq" id="WP_088603832.1">
    <property type="nucleotide sequence ID" value="NZ_NJIH01000007.1"/>
</dbReference>
<comment type="caution">
    <text evidence="1">The sequence shown here is derived from an EMBL/GenBank/DDBJ whole genome shotgun (WGS) entry which is preliminary data.</text>
</comment>
<dbReference type="OrthoDB" id="5513456at2"/>
<evidence type="ECO:0000313" key="2">
    <source>
        <dbReference type="Proteomes" id="UP000214603"/>
    </source>
</evidence>
<dbReference type="EMBL" id="NJIH01000007">
    <property type="protein sequence ID" value="OWT59101.1"/>
    <property type="molecule type" value="Genomic_DNA"/>
</dbReference>
<gene>
    <name evidence="1" type="ORF">CEY11_13005</name>
</gene>
<dbReference type="Proteomes" id="UP000214603">
    <property type="component" value="Unassembled WGS sequence"/>
</dbReference>
<accession>A0A225MHX3</accession>
<protein>
    <submittedName>
        <fullName evidence="1">Type VI secretion protein</fullName>
    </submittedName>
</protein>
<dbReference type="Pfam" id="PF13665">
    <property type="entry name" value="Tox-PAAR-like"/>
    <property type="match status" value="1"/>
</dbReference>
<proteinExistence type="predicted"/>
<name>A0A225MHX3_9BURK</name>
<reference evidence="2" key="1">
    <citation type="submission" date="2017-06" db="EMBL/GenBank/DDBJ databases">
        <title>Herbaspirillum phytohormonus sp. nov., isolated from the root nodule of Robinia pseudoacacia in lead-zinc mine.</title>
        <authorList>
            <person name="Fan M."/>
            <person name="Lin Y."/>
        </authorList>
    </citation>
    <scope>NUCLEOTIDE SEQUENCE [LARGE SCALE GENOMIC DNA]</scope>
    <source>
        <strain evidence="2">SC-089</strain>
    </source>
</reference>
<organism evidence="1 2">
    <name type="scientific">Candidimonas nitroreducens</name>
    <dbReference type="NCBI Taxonomy" id="683354"/>
    <lineage>
        <taxon>Bacteria</taxon>
        <taxon>Pseudomonadati</taxon>
        <taxon>Pseudomonadota</taxon>
        <taxon>Betaproteobacteria</taxon>
        <taxon>Burkholderiales</taxon>
        <taxon>Alcaligenaceae</taxon>
        <taxon>Candidimonas</taxon>
    </lineage>
</organism>
<dbReference type="CDD" id="cd14740">
    <property type="entry name" value="PAAR_4"/>
    <property type="match status" value="1"/>
</dbReference>
<evidence type="ECO:0000313" key="1">
    <source>
        <dbReference type="EMBL" id="OWT59101.1"/>
    </source>
</evidence>
<dbReference type="AlphaFoldDB" id="A0A225MHX3"/>
<keyword evidence="2" id="KW-1185">Reference proteome</keyword>
<sequence length="132" mass="13240">MMMLNTAMGVATASVPDVCQTPAGPSLVPIPYPNIGQTTLATGMVTNVLLGAMPALNLGSKIPLSNGDQAGVGMGVTSGQIMGEIAFTSGSMMVMVGGKPAVRMGDPTTQNARNTMGMAMSPGQQIIVDANG</sequence>